<evidence type="ECO:0008006" key="4">
    <source>
        <dbReference type="Google" id="ProtNLM"/>
    </source>
</evidence>
<keyword evidence="3" id="KW-1185">Reference proteome</keyword>
<dbReference type="GO" id="GO:0044780">
    <property type="term" value="P:bacterial-type flagellum assembly"/>
    <property type="evidence" value="ECO:0007669"/>
    <property type="project" value="InterPro"/>
</dbReference>
<keyword evidence="1" id="KW-0175">Coiled coil</keyword>
<evidence type="ECO:0000256" key="1">
    <source>
        <dbReference type="SAM" id="Coils"/>
    </source>
</evidence>
<dbReference type="Gene3D" id="1.20.58.300">
    <property type="entry name" value="FlgN-like"/>
    <property type="match status" value="1"/>
</dbReference>
<dbReference type="Proteomes" id="UP000219573">
    <property type="component" value="Unassembled WGS sequence"/>
</dbReference>
<reference evidence="3" key="1">
    <citation type="submission" date="2017-09" db="EMBL/GenBank/DDBJ databases">
        <authorList>
            <person name="Varghese N."/>
            <person name="Submissions S."/>
        </authorList>
    </citation>
    <scope>NUCLEOTIDE SEQUENCE [LARGE SCALE GENOMIC DNA]</scope>
    <source>
        <strain evidence="3">MSL47</strain>
    </source>
</reference>
<feature type="coiled-coil region" evidence="1">
    <location>
        <begin position="47"/>
        <end position="74"/>
    </location>
</feature>
<name>A0A285GBT8_9FIRM</name>
<proteinExistence type="predicted"/>
<dbReference type="SUPFAM" id="SSF116907">
    <property type="entry name" value="Hook domain"/>
    <property type="match status" value="1"/>
</dbReference>
<organism evidence="2 3">
    <name type="scientific">Orenia metallireducens</name>
    <dbReference type="NCBI Taxonomy" id="1413210"/>
    <lineage>
        <taxon>Bacteria</taxon>
        <taxon>Bacillati</taxon>
        <taxon>Bacillota</taxon>
        <taxon>Clostridia</taxon>
        <taxon>Halanaerobiales</taxon>
        <taxon>Halobacteroidaceae</taxon>
        <taxon>Orenia</taxon>
    </lineage>
</organism>
<gene>
    <name evidence="2" type="ORF">SAMN06265827_10616</name>
</gene>
<dbReference type="RefSeq" id="WP_097017051.1">
    <property type="nucleotide sequence ID" value="NZ_OBDZ01000006.1"/>
</dbReference>
<dbReference type="AlphaFoldDB" id="A0A285GBT8"/>
<evidence type="ECO:0000313" key="2">
    <source>
        <dbReference type="EMBL" id="SNY20773.1"/>
    </source>
</evidence>
<accession>A0A285GBT8</accession>
<dbReference type="InterPro" id="IPR007809">
    <property type="entry name" value="FlgN-like"/>
</dbReference>
<dbReference type="Pfam" id="PF05130">
    <property type="entry name" value="FlgN"/>
    <property type="match status" value="1"/>
</dbReference>
<dbReference type="EMBL" id="OBDZ01000006">
    <property type="protein sequence ID" value="SNY20773.1"/>
    <property type="molecule type" value="Genomic_DNA"/>
</dbReference>
<protein>
    <recommendedName>
        <fullName evidence="4">FlgN protein</fullName>
    </recommendedName>
</protein>
<sequence length="167" mass="19806">MVYNPELNKLLKSLIGYYHEEKSLYKLMLKISKDLGLTIENNNIEKMNKLLTERGKLINKIDKLKDRITNTSQQIGDILNLEDNQNFISNLLNLDFPYRAQLKEDIRDIYQITQEINNLDIGNKKKLRTKKDQVKSELFKIKRGNILNRSYHSRVDSYEGRFIDKKK</sequence>
<evidence type="ECO:0000313" key="3">
    <source>
        <dbReference type="Proteomes" id="UP000219573"/>
    </source>
</evidence>